<dbReference type="InterPro" id="IPR016039">
    <property type="entry name" value="Thiolase-like"/>
</dbReference>
<dbReference type="AlphaFoldDB" id="A0A9D0YXP3"/>
<dbReference type="Proteomes" id="UP000886819">
    <property type="component" value="Unassembled WGS sequence"/>
</dbReference>
<reference evidence="1" key="1">
    <citation type="submission" date="2020-10" db="EMBL/GenBank/DDBJ databases">
        <authorList>
            <person name="Gilroy R."/>
        </authorList>
    </citation>
    <scope>NUCLEOTIDE SEQUENCE</scope>
    <source>
        <strain evidence="1">ChiHile30-977</strain>
    </source>
</reference>
<dbReference type="NCBIfam" id="TIGR02845">
    <property type="entry name" value="spore_V_AD"/>
    <property type="match status" value="1"/>
</dbReference>
<dbReference type="InterPro" id="IPR010894">
    <property type="entry name" value="SpoVAD"/>
</dbReference>
<dbReference type="PIRSF" id="PIRSF011570">
    <property type="entry name" value="SpoVAD"/>
    <property type="match status" value="1"/>
</dbReference>
<dbReference type="NCBIfam" id="NF006160">
    <property type="entry name" value="PRK08304.1"/>
    <property type="match status" value="1"/>
</dbReference>
<reference evidence="1" key="2">
    <citation type="journal article" date="2021" name="PeerJ">
        <title>Extensive microbial diversity within the chicken gut microbiome revealed by metagenomics and culture.</title>
        <authorList>
            <person name="Gilroy R."/>
            <person name="Ravi A."/>
            <person name="Getino M."/>
            <person name="Pursley I."/>
            <person name="Horton D.L."/>
            <person name="Alikhan N.F."/>
            <person name="Baker D."/>
            <person name="Gharbi K."/>
            <person name="Hall N."/>
            <person name="Watson M."/>
            <person name="Adriaenssens E.M."/>
            <person name="Foster-Nyarko E."/>
            <person name="Jarju S."/>
            <person name="Secka A."/>
            <person name="Antonio M."/>
            <person name="Oren A."/>
            <person name="Chaudhuri R.R."/>
            <person name="La Ragione R."/>
            <person name="Hildebrand F."/>
            <person name="Pallen M.J."/>
        </authorList>
    </citation>
    <scope>NUCLEOTIDE SEQUENCE</scope>
    <source>
        <strain evidence="1">ChiHile30-977</strain>
    </source>
</reference>
<dbReference type="SUPFAM" id="SSF53901">
    <property type="entry name" value="Thiolase-like"/>
    <property type="match status" value="1"/>
</dbReference>
<dbReference type="Pfam" id="PF07451">
    <property type="entry name" value="SpoVAD"/>
    <property type="match status" value="1"/>
</dbReference>
<accession>A0A9D0YXP3</accession>
<organism evidence="1 2">
    <name type="scientific">Candidatus Avichristensenella intestinipullorum</name>
    <dbReference type="NCBI Taxonomy" id="2840693"/>
    <lineage>
        <taxon>Bacteria</taxon>
        <taxon>Bacillati</taxon>
        <taxon>Bacillota</taxon>
        <taxon>Clostridia</taxon>
        <taxon>Candidatus Avichristensenella</taxon>
    </lineage>
</organism>
<feature type="non-terminal residue" evidence="1">
    <location>
        <position position="343"/>
    </location>
</feature>
<dbReference type="GO" id="GO:0016746">
    <property type="term" value="F:acyltransferase activity"/>
    <property type="evidence" value="ECO:0007669"/>
    <property type="project" value="InterPro"/>
</dbReference>
<evidence type="ECO:0000313" key="2">
    <source>
        <dbReference type="Proteomes" id="UP000886819"/>
    </source>
</evidence>
<gene>
    <name evidence="1" type="primary">spoVAD</name>
    <name evidence="1" type="ORF">IAA66_09750</name>
</gene>
<comment type="caution">
    <text evidence="1">The sequence shown here is derived from an EMBL/GenBank/DDBJ whole genome shotgun (WGS) entry which is preliminary data.</text>
</comment>
<evidence type="ECO:0000313" key="1">
    <source>
        <dbReference type="EMBL" id="HIQ63848.1"/>
    </source>
</evidence>
<dbReference type="EMBL" id="DVFI01000132">
    <property type="protein sequence ID" value="HIQ63848.1"/>
    <property type="molecule type" value="Genomic_DNA"/>
</dbReference>
<dbReference type="InterPro" id="IPR038369">
    <property type="entry name" value="SpoVAD_sf"/>
</dbReference>
<name>A0A9D0YXP3_9FIRM</name>
<protein>
    <submittedName>
        <fullName evidence="1">Stage V sporulation protein AD</fullName>
    </submittedName>
</protein>
<sequence>MAKLLGRQTVAFDAPPLAESWAAVVGKKEGDGPLGAQFDAVHEDDTLGQNTWEQAESCLFGDAATRCMDKAGRTAQAVRLLLGGDLLNQLAASNFAARSLGLPFLGLFGACSTMAESLAVGAMILEGGCADRLVCAASSHFCTAERQFRFPLELGTQRAPSAQWTVTGAGAVMLCRHGMLERPAPVLTHATIGRPVDMGVKDAANMGAAMAPAAADTLCRHLADTSRDASDYDLIVTGDLGMVGAAILKELMAERGMALTERRYMDCGLSIFSPEQDVHAGGSGCGCSASVLCAHLLPRVASGRISRMLFMATGALMSTTSANEGESIPSIAHAVVLERPEEA</sequence>
<proteinExistence type="predicted"/>
<dbReference type="Gene3D" id="3.40.47.40">
    <property type="entry name" value="Stage V sporulation protein AD"/>
    <property type="match status" value="1"/>
</dbReference>